<feature type="transmembrane region" description="Helical" evidence="1">
    <location>
        <begin position="176"/>
        <end position="200"/>
    </location>
</feature>
<reference evidence="3 4" key="1">
    <citation type="submission" date="2019-10" db="EMBL/GenBank/DDBJ databases">
        <title>Genome sequence of Phaeocystidibacter marisrubri JCM30614 (type strain).</title>
        <authorList>
            <person name="Bowman J.P."/>
        </authorList>
    </citation>
    <scope>NUCLEOTIDE SEQUENCE [LARGE SCALE GENOMIC DNA]</scope>
    <source>
        <strain evidence="3 4">JCM 30614</strain>
    </source>
</reference>
<feature type="transmembrane region" description="Helical" evidence="1">
    <location>
        <begin position="243"/>
        <end position="262"/>
    </location>
</feature>
<feature type="transmembrane region" description="Helical" evidence="1">
    <location>
        <begin position="39"/>
        <end position="59"/>
    </location>
</feature>
<organism evidence="3 4">
    <name type="scientific">Phaeocystidibacter marisrubri</name>
    <dbReference type="NCBI Taxonomy" id="1577780"/>
    <lineage>
        <taxon>Bacteria</taxon>
        <taxon>Pseudomonadati</taxon>
        <taxon>Bacteroidota</taxon>
        <taxon>Flavobacteriia</taxon>
        <taxon>Flavobacteriales</taxon>
        <taxon>Phaeocystidibacteraceae</taxon>
        <taxon>Phaeocystidibacter</taxon>
    </lineage>
</organism>
<proteinExistence type="predicted"/>
<feature type="transmembrane region" description="Helical" evidence="1">
    <location>
        <begin position="121"/>
        <end position="139"/>
    </location>
</feature>
<feature type="transmembrane region" description="Helical" evidence="1">
    <location>
        <begin position="12"/>
        <end position="33"/>
    </location>
</feature>
<sequence length="303" mass="33129">MLLSKRTYNAQLRLHFVVFLWGFTAILGDIISVDSIPLVTYRMLIAVISIYAFLKFKGVNVAVSGPLRWKLYGAGMIIALHWITFFHAIKISTVSVTLACIGSGTLFVSILEPLFFRRKIALSEVLLGIAVAAGIFTIANAETSYINGVIVALISAFLSALFSVMNGMLVKKSNSAVITVHELFGGWLAIALLMIAQLAFGERSVESISLTAKDVGLLIVLGTIATAYAFIESVAVMKELSPFTVVLTINLEPVYGILLAYFLLGDDEKMSPEFYFGALIILASVLINGYLKRKQRRRSQETS</sequence>
<keyword evidence="1" id="KW-1133">Transmembrane helix</keyword>
<comment type="caution">
    <text evidence="3">The sequence shown here is derived from an EMBL/GenBank/DDBJ whole genome shotgun (WGS) entry which is preliminary data.</text>
</comment>
<accession>A0A6L3ZG18</accession>
<dbReference type="Proteomes" id="UP000484164">
    <property type="component" value="Unassembled WGS sequence"/>
</dbReference>
<feature type="domain" description="EamA" evidence="2">
    <location>
        <begin position="148"/>
        <end position="288"/>
    </location>
</feature>
<dbReference type="PANTHER" id="PTHR22911:SF79">
    <property type="entry name" value="MOBA-LIKE NTP TRANSFERASE DOMAIN-CONTAINING PROTEIN"/>
    <property type="match status" value="1"/>
</dbReference>
<dbReference type="Pfam" id="PF00892">
    <property type="entry name" value="EamA"/>
    <property type="match status" value="2"/>
</dbReference>
<evidence type="ECO:0000259" key="2">
    <source>
        <dbReference type="Pfam" id="PF00892"/>
    </source>
</evidence>
<dbReference type="InterPro" id="IPR000620">
    <property type="entry name" value="EamA_dom"/>
</dbReference>
<evidence type="ECO:0000256" key="1">
    <source>
        <dbReference type="SAM" id="Phobius"/>
    </source>
</evidence>
<evidence type="ECO:0000313" key="3">
    <source>
        <dbReference type="EMBL" id="KAB2816986.1"/>
    </source>
</evidence>
<evidence type="ECO:0000313" key="4">
    <source>
        <dbReference type="Proteomes" id="UP000484164"/>
    </source>
</evidence>
<feature type="transmembrane region" description="Helical" evidence="1">
    <location>
        <begin position="71"/>
        <end position="89"/>
    </location>
</feature>
<dbReference type="InterPro" id="IPR037185">
    <property type="entry name" value="EmrE-like"/>
</dbReference>
<feature type="transmembrane region" description="Helical" evidence="1">
    <location>
        <begin position="274"/>
        <end position="291"/>
    </location>
</feature>
<name>A0A6L3ZG18_9FLAO</name>
<keyword evidence="4" id="KW-1185">Reference proteome</keyword>
<feature type="transmembrane region" description="Helical" evidence="1">
    <location>
        <begin position="215"/>
        <end position="231"/>
    </location>
</feature>
<dbReference type="OrthoDB" id="9150437at2"/>
<dbReference type="AlphaFoldDB" id="A0A6L3ZG18"/>
<feature type="transmembrane region" description="Helical" evidence="1">
    <location>
        <begin position="145"/>
        <end position="164"/>
    </location>
</feature>
<feature type="transmembrane region" description="Helical" evidence="1">
    <location>
        <begin position="95"/>
        <end position="114"/>
    </location>
</feature>
<gene>
    <name evidence="3" type="ORF">F8C82_00920</name>
</gene>
<feature type="domain" description="EamA" evidence="2">
    <location>
        <begin position="17"/>
        <end position="138"/>
    </location>
</feature>
<protein>
    <submittedName>
        <fullName evidence="3">EamA family transporter</fullName>
    </submittedName>
</protein>
<dbReference type="SUPFAM" id="SSF103481">
    <property type="entry name" value="Multidrug resistance efflux transporter EmrE"/>
    <property type="match status" value="2"/>
</dbReference>
<keyword evidence="1" id="KW-0812">Transmembrane</keyword>
<dbReference type="RefSeq" id="WP_151691558.1">
    <property type="nucleotide sequence ID" value="NZ_BMGX01000002.1"/>
</dbReference>
<keyword evidence="1" id="KW-0472">Membrane</keyword>
<dbReference type="PANTHER" id="PTHR22911">
    <property type="entry name" value="ACYL-MALONYL CONDENSING ENZYME-RELATED"/>
    <property type="match status" value="1"/>
</dbReference>
<dbReference type="GO" id="GO:0016020">
    <property type="term" value="C:membrane"/>
    <property type="evidence" value="ECO:0007669"/>
    <property type="project" value="InterPro"/>
</dbReference>
<dbReference type="EMBL" id="WBVQ01000001">
    <property type="protein sequence ID" value="KAB2816986.1"/>
    <property type="molecule type" value="Genomic_DNA"/>
</dbReference>